<sequence length="172" mass="18257">MTAPPDTARQQAPPADVYRAAMAQVPSCVSVVTTNTPVGPVGVTVSALLSLSLSPPALVVSLTSSGQTLPWIRRSGAFGVSVLGWEQRHLVERFATGPPQRRFDGVSHAFHLGQPLLASAPVRIVCALEAAREEWDHTLLTGRVLWCGHRPEAAGLLLHGRGRHPVPHHAAG</sequence>
<name>A0A5J4LEB5_9ACTN</name>
<gene>
    <name evidence="3" type="ORF">San01_09620</name>
</gene>
<comment type="caution">
    <text evidence="3">The sequence shown here is derived from an EMBL/GenBank/DDBJ whole genome shotgun (WGS) entry which is preliminary data.</text>
</comment>
<dbReference type="RefSeq" id="WP_086717663.1">
    <property type="nucleotide sequence ID" value="NZ_BLAG01000005.1"/>
</dbReference>
<dbReference type="Pfam" id="PF01613">
    <property type="entry name" value="Flavin_Reduct"/>
    <property type="match status" value="1"/>
</dbReference>
<accession>A0A5J4LEB5</accession>
<dbReference type="AlphaFoldDB" id="A0A5J4LEB5"/>
<evidence type="ECO:0000313" key="3">
    <source>
        <dbReference type="EMBL" id="GES28475.1"/>
    </source>
</evidence>
<dbReference type="EMBL" id="BLAG01000005">
    <property type="protein sequence ID" value="GES28475.1"/>
    <property type="molecule type" value="Genomic_DNA"/>
</dbReference>
<dbReference type="GO" id="GO:0006208">
    <property type="term" value="P:pyrimidine nucleobase catabolic process"/>
    <property type="evidence" value="ECO:0007669"/>
    <property type="project" value="TreeGrafter"/>
</dbReference>
<dbReference type="GeneID" id="96750965"/>
<dbReference type="GO" id="GO:0042602">
    <property type="term" value="F:riboflavin reductase (NADPH) activity"/>
    <property type="evidence" value="ECO:0007669"/>
    <property type="project" value="TreeGrafter"/>
</dbReference>
<organism evidence="3 4">
    <name type="scientific">Streptomyces angustmyceticus</name>
    <dbReference type="NCBI Taxonomy" id="285578"/>
    <lineage>
        <taxon>Bacteria</taxon>
        <taxon>Bacillati</taxon>
        <taxon>Actinomycetota</taxon>
        <taxon>Actinomycetes</taxon>
        <taxon>Kitasatosporales</taxon>
        <taxon>Streptomycetaceae</taxon>
        <taxon>Streptomyces</taxon>
    </lineage>
</organism>
<dbReference type="Proteomes" id="UP000325598">
    <property type="component" value="Unassembled WGS sequence"/>
</dbReference>
<dbReference type="PANTHER" id="PTHR30466:SF1">
    <property type="entry name" value="FMN REDUCTASE (NADH) RUTF"/>
    <property type="match status" value="1"/>
</dbReference>
<keyword evidence="1" id="KW-0560">Oxidoreductase</keyword>
<dbReference type="InterPro" id="IPR050268">
    <property type="entry name" value="NADH-dep_flavin_reductase"/>
</dbReference>
<dbReference type="InterPro" id="IPR012349">
    <property type="entry name" value="Split_barrel_FMN-bd"/>
</dbReference>
<dbReference type="PANTHER" id="PTHR30466">
    <property type="entry name" value="FLAVIN REDUCTASE"/>
    <property type="match status" value="1"/>
</dbReference>
<protein>
    <recommendedName>
        <fullName evidence="2">Flavin reductase like domain-containing protein</fullName>
    </recommendedName>
</protein>
<dbReference type="OrthoDB" id="9792858at2"/>
<dbReference type="SUPFAM" id="SSF50475">
    <property type="entry name" value="FMN-binding split barrel"/>
    <property type="match status" value="1"/>
</dbReference>
<dbReference type="Gene3D" id="2.30.110.10">
    <property type="entry name" value="Electron Transport, Fmn-binding Protein, Chain A"/>
    <property type="match status" value="1"/>
</dbReference>
<dbReference type="GO" id="GO:0010181">
    <property type="term" value="F:FMN binding"/>
    <property type="evidence" value="ECO:0007669"/>
    <property type="project" value="InterPro"/>
</dbReference>
<dbReference type="InterPro" id="IPR002563">
    <property type="entry name" value="Flavin_Rdtase-like_dom"/>
</dbReference>
<evidence type="ECO:0000259" key="2">
    <source>
        <dbReference type="SMART" id="SM00903"/>
    </source>
</evidence>
<evidence type="ECO:0000256" key="1">
    <source>
        <dbReference type="ARBA" id="ARBA00023002"/>
    </source>
</evidence>
<evidence type="ECO:0000313" key="4">
    <source>
        <dbReference type="Proteomes" id="UP000325598"/>
    </source>
</evidence>
<keyword evidence="4" id="KW-1185">Reference proteome</keyword>
<feature type="domain" description="Flavin reductase like" evidence="2">
    <location>
        <begin position="22"/>
        <end position="165"/>
    </location>
</feature>
<proteinExistence type="predicted"/>
<reference evidence="3 4" key="1">
    <citation type="submission" date="2019-10" db="EMBL/GenBank/DDBJ databases">
        <title>Whole genome shotgun sequence of Streptomyces angustmyceticus NBRC 3934.</title>
        <authorList>
            <person name="Hosoyama A."/>
            <person name="Ichikawa N."/>
            <person name="Kimura A."/>
            <person name="Kitahashi Y."/>
            <person name="Komaki H."/>
            <person name="Uohara A."/>
        </authorList>
    </citation>
    <scope>NUCLEOTIDE SEQUENCE [LARGE SCALE GENOMIC DNA]</scope>
    <source>
        <strain evidence="3 4">NBRC 3934</strain>
    </source>
</reference>
<dbReference type="SMART" id="SM00903">
    <property type="entry name" value="Flavin_Reduct"/>
    <property type="match status" value="1"/>
</dbReference>